<evidence type="ECO:0000313" key="3">
    <source>
        <dbReference type="EnsemblMetazoa" id="AALFPA23_005546.P7092"/>
    </source>
</evidence>
<keyword evidence="4" id="KW-1185">Reference proteome</keyword>
<organism evidence="3 4">
    <name type="scientific">Aedes albopictus</name>
    <name type="common">Asian tiger mosquito</name>
    <name type="synonym">Stegomyia albopicta</name>
    <dbReference type="NCBI Taxonomy" id="7160"/>
    <lineage>
        <taxon>Eukaryota</taxon>
        <taxon>Metazoa</taxon>
        <taxon>Ecdysozoa</taxon>
        <taxon>Arthropoda</taxon>
        <taxon>Hexapoda</taxon>
        <taxon>Insecta</taxon>
        <taxon>Pterygota</taxon>
        <taxon>Neoptera</taxon>
        <taxon>Endopterygota</taxon>
        <taxon>Diptera</taxon>
        <taxon>Nematocera</taxon>
        <taxon>Culicoidea</taxon>
        <taxon>Culicidae</taxon>
        <taxon>Culicinae</taxon>
        <taxon>Aedini</taxon>
        <taxon>Aedes</taxon>
        <taxon>Stegomyia</taxon>
    </lineage>
</organism>
<dbReference type="Pfam" id="PF18701">
    <property type="entry name" value="DUF5641"/>
    <property type="match status" value="1"/>
</dbReference>
<dbReference type="Pfam" id="PF05380">
    <property type="entry name" value="Peptidase_A17"/>
    <property type="match status" value="1"/>
</dbReference>
<feature type="compositionally biased region" description="Polar residues" evidence="1">
    <location>
        <begin position="406"/>
        <end position="424"/>
    </location>
</feature>
<dbReference type="SUPFAM" id="SSF53098">
    <property type="entry name" value="Ribonuclease H-like"/>
    <property type="match status" value="1"/>
</dbReference>
<dbReference type="InterPro" id="IPR008042">
    <property type="entry name" value="Retrotrans_Pao"/>
</dbReference>
<dbReference type="Gene3D" id="3.30.420.10">
    <property type="entry name" value="Ribonuclease H-like superfamily/Ribonuclease H"/>
    <property type="match status" value="1"/>
</dbReference>
<dbReference type="CDD" id="cd01644">
    <property type="entry name" value="RT_pepA17"/>
    <property type="match status" value="1"/>
</dbReference>
<dbReference type="PROSITE" id="PS50994">
    <property type="entry name" value="INTEGRASE"/>
    <property type="match status" value="1"/>
</dbReference>
<dbReference type="InterPro" id="IPR036397">
    <property type="entry name" value="RNaseH_sf"/>
</dbReference>
<dbReference type="InterPro" id="IPR043502">
    <property type="entry name" value="DNA/RNA_pol_sf"/>
</dbReference>
<feature type="compositionally biased region" description="Low complexity" evidence="1">
    <location>
        <begin position="431"/>
        <end position="443"/>
    </location>
</feature>
<protein>
    <recommendedName>
        <fullName evidence="2">Integrase catalytic domain-containing protein</fullName>
    </recommendedName>
</protein>
<dbReference type="PANTHER" id="PTHR47331:SF1">
    <property type="entry name" value="GAG-LIKE PROTEIN"/>
    <property type="match status" value="1"/>
</dbReference>
<dbReference type="CDD" id="cd00303">
    <property type="entry name" value="retropepsin_like"/>
    <property type="match status" value="1"/>
</dbReference>
<feature type="compositionally biased region" description="Polar residues" evidence="1">
    <location>
        <begin position="444"/>
        <end position="462"/>
    </location>
</feature>
<dbReference type="SUPFAM" id="SSF56672">
    <property type="entry name" value="DNA/RNA polymerases"/>
    <property type="match status" value="1"/>
</dbReference>
<feature type="domain" description="Integrase catalytic" evidence="2">
    <location>
        <begin position="1459"/>
        <end position="1652"/>
    </location>
</feature>
<dbReference type="InterPro" id="IPR012337">
    <property type="entry name" value="RNaseH-like_sf"/>
</dbReference>
<dbReference type="InterPro" id="IPR040676">
    <property type="entry name" value="DUF5641"/>
</dbReference>
<dbReference type="InterPro" id="IPR001584">
    <property type="entry name" value="Integrase_cat-core"/>
</dbReference>
<name>A0ABM1Y468_AEDAL</name>
<evidence type="ECO:0000313" key="4">
    <source>
        <dbReference type="Proteomes" id="UP000069940"/>
    </source>
</evidence>
<reference evidence="3" key="2">
    <citation type="submission" date="2025-05" db="UniProtKB">
        <authorList>
            <consortium name="EnsemblMetazoa"/>
        </authorList>
    </citation>
    <scope>IDENTIFICATION</scope>
    <source>
        <strain evidence="3">Foshan</strain>
    </source>
</reference>
<accession>A0ABM1Y468</accession>
<dbReference type="RefSeq" id="XP_062713142.1">
    <property type="nucleotide sequence ID" value="XM_062857158.1"/>
</dbReference>
<feature type="region of interest" description="Disordered" evidence="1">
    <location>
        <begin position="397"/>
        <end position="462"/>
    </location>
</feature>
<evidence type="ECO:0000256" key="1">
    <source>
        <dbReference type="SAM" id="MobiDB-lite"/>
    </source>
</evidence>
<dbReference type="Pfam" id="PF03564">
    <property type="entry name" value="DUF1759"/>
    <property type="match status" value="1"/>
</dbReference>
<dbReference type="EnsemblMetazoa" id="AALFPA23_005546.R7092">
    <property type="protein sequence ID" value="AALFPA23_005546.P7092"/>
    <property type="gene ID" value="AALFPA23_005546"/>
</dbReference>
<dbReference type="Proteomes" id="UP000069940">
    <property type="component" value="Unassembled WGS sequence"/>
</dbReference>
<dbReference type="PANTHER" id="PTHR47331">
    <property type="entry name" value="PHD-TYPE DOMAIN-CONTAINING PROTEIN"/>
    <property type="match status" value="1"/>
</dbReference>
<proteinExistence type="predicted"/>
<evidence type="ECO:0000259" key="2">
    <source>
        <dbReference type="PROSITE" id="PS50994"/>
    </source>
</evidence>
<dbReference type="InterPro" id="IPR005312">
    <property type="entry name" value="DUF1759"/>
</dbReference>
<sequence length="1776" mass="200543">MPDLRTLNKQEHQLRKSLEGIQQFISGFQTKRDAGQVSVRLEALDKLFNQFLEIRKQIELLLEDAIEDGDGDEEALVEQNDKVRQDFENVYYALKSELQTFLSIGSSALKNSTLQAPDAQSGTQFAKVKLPEIRLPSFTGKIHEWVPYRDSFRSLIHDSTLLTEVDKFTYLRSSLSGDALQEINCIDLSAANYAVAWKALESRYENKKLIVKAHLDALFAVEALKKESYEELNRLISAFEKNLQMLEKIGEKPSDWSTILAYMVSSRLDMATLRHWETHHNSKEVAQYPAVMDFLKSHCSVLQSIAPSRPTVPIQQRQSRPAVCNTSFKSALKCHFCCEPRHSVFQCARFQRMSVPERIEAANRNKLCRNCLYPGHWARTCEKGTCHQCHQKHHTLLHSDAPRSSVPPTQSRPSTVNPQPRQPQSKPPTPNQQTRTANTANTPDSHTQPATEHATTSQTHVALPITPTQTIILSTALVSIQDRYGNPVVARALLDSCSQHCLMTRGFASKLKLDETPVYLSIQGIGSSQAVSTKLITAVVGPRSPNISSFVEEMSFHVLPKLTVSLPTASFCIATWNLPNPSLLADPKFFEMGPIDIIIGAEYYMELLKNERRRATDDGPTLQDTVFGWIVSGPVPEGPTAATYSLTHVCSTAEIQDQLSRFWEVETCQSTSTLSVEESACEEFFDKTTFRDEKGRYVVTLPKKERMIQQLGDSRSTAIKRFLGVERRLAMNPELKKQYAEFMREYLDMGHMKEVSEDDASALSYYLPHHAVLKPNSTTTKLRVVFDASCKTSSGISLNDALMVGPVVQDMIVDITLRFRTHRFALVGDVAEMYRMVLMNAVDQQLQRIVWRDSASEPIRTFALTTVTYGTASAPYLATKCLQRLADEGERSHPAAAKVLRKDFYVDDMLSGVDDIEEGKTLVGQMVELLQSAGFSLRKWNSNSKELLSAVPEGLRDERSILEQDSSTAAVKTLGLTWEPSTDCFRFSSPAWNEAAEITKRCVLSDASRLFDPLGLVGPVIIQAKIFLQDLWKHDCEWDEPLSSQLQEQWREYRRNLAGLDGIAVPRWVGTSRSTETVELHGFCDASNKAYGACVYVRTVTADGNVSVHLLTSKSRVAPLENLKKNKKSLSTPRLELSSALLLAHLYEKVARNINVVTKCHFWTDSTIVVCWLSSSPARWKQFVANRVSEIQHITKGSVWKHVAGEDNPADIISRGMSPAQLQYESRWFHGPKWLMLDNQYWPTSAQIDEGSLDQAELEEKAIVAALPAVSPSEIFGLRSSLVDLVRLTVHIRRFKWNSSPANRSCRKVGCITSQEYDDAVKELVKLSQRESFPQEFADIARHGQVQDSSRISNLNPQLVEGVLCVGGRLKNADVPDGRKHPYILDHRHPFTKIVVVYYHRKYFHAGQQQIVTAVRERFWPTSARNLARQVVHECVQCFRAKPKIQEQLMADLPPERVRPCFPFQKVGIDYCGPFHVVYPQRRARPIKCFVAVYVCLVTKAVHLELAADLSTQAFLATLHRFTARRGKPSLIMCDNGTNFVGARRKLDELAQLFASQQFTDAVLRQTIEDRIEFRFIPARSPNFGGLWESAVKSFKTLFKRTIGTRSLEYDRMQTVLAQTEAIPNSRPLTPISNDPDDFEALTPGHFLIQRPLTAIPGPELGGVPENRLSAWERITEFTQRLWKKWSEQYLSNLHNRTKWTRQRDNIAVGTMVVLKEENLPPLKWQLARVTEVHPGSDGNIRVVTVRTKDGSYQRPISKICVLPIRDNFPSGDGEN</sequence>
<reference evidence="4" key="1">
    <citation type="journal article" date="2015" name="Proc. Natl. Acad. Sci. U.S.A.">
        <title>Genome sequence of the Asian Tiger mosquito, Aedes albopictus, reveals insights into its biology, genetics, and evolution.</title>
        <authorList>
            <person name="Chen X.G."/>
            <person name="Jiang X."/>
            <person name="Gu J."/>
            <person name="Xu M."/>
            <person name="Wu Y."/>
            <person name="Deng Y."/>
            <person name="Zhang C."/>
            <person name="Bonizzoni M."/>
            <person name="Dermauw W."/>
            <person name="Vontas J."/>
            <person name="Armbruster P."/>
            <person name="Huang X."/>
            <person name="Yang Y."/>
            <person name="Zhang H."/>
            <person name="He W."/>
            <person name="Peng H."/>
            <person name="Liu Y."/>
            <person name="Wu K."/>
            <person name="Chen J."/>
            <person name="Lirakis M."/>
            <person name="Topalis P."/>
            <person name="Van Leeuwen T."/>
            <person name="Hall A.B."/>
            <person name="Jiang X."/>
            <person name="Thorpe C."/>
            <person name="Mueller R.L."/>
            <person name="Sun C."/>
            <person name="Waterhouse R.M."/>
            <person name="Yan G."/>
            <person name="Tu Z.J."/>
            <person name="Fang X."/>
            <person name="James A.A."/>
        </authorList>
    </citation>
    <scope>NUCLEOTIDE SEQUENCE [LARGE SCALE GENOMIC DNA]</scope>
    <source>
        <strain evidence="4">Foshan</strain>
    </source>
</reference>
<dbReference type="GeneID" id="134290119"/>